<sequence>MSRSSVKLNVGASRSKQMVNGKETISLAYHEERVCFSTGNLDVSS</sequence>
<evidence type="ECO:0000313" key="2">
    <source>
        <dbReference type="Proteomes" id="UP001056384"/>
    </source>
</evidence>
<dbReference type="EMBL" id="CP099433">
    <property type="protein sequence ID" value="USW59758.1"/>
    <property type="molecule type" value="Genomic_DNA"/>
</dbReference>
<evidence type="ECO:0000313" key="1">
    <source>
        <dbReference type="EMBL" id="USW59758.1"/>
    </source>
</evidence>
<gene>
    <name evidence="1" type="ORF">Slin15195_G130770</name>
</gene>
<dbReference type="AlphaFoldDB" id="A0A9Q9B9B6"/>
<reference evidence="1" key="1">
    <citation type="submission" date="2022-06" db="EMBL/GenBank/DDBJ databases">
        <title>Complete genome sequences of two strains of the flax pathogen Septoria linicola.</title>
        <authorList>
            <person name="Lapalu N."/>
            <person name="Simon A."/>
            <person name="Demenou B."/>
            <person name="Paumier D."/>
            <person name="Guillot M.-P."/>
            <person name="Gout L."/>
            <person name="Valade R."/>
        </authorList>
    </citation>
    <scope>NUCLEOTIDE SEQUENCE</scope>
    <source>
        <strain evidence="1">SE15195</strain>
    </source>
</reference>
<dbReference type="Proteomes" id="UP001056384">
    <property type="component" value="Chromosome 16"/>
</dbReference>
<protein>
    <submittedName>
        <fullName evidence="1">Uncharacterized protein</fullName>
    </submittedName>
</protein>
<accession>A0A9Q9B9B6</accession>
<keyword evidence="2" id="KW-1185">Reference proteome</keyword>
<proteinExistence type="predicted"/>
<name>A0A9Q9B9B6_9PEZI</name>
<organism evidence="1 2">
    <name type="scientific">Septoria linicola</name>
    <dbReference type="NCBI Taxonomy" id="215465"/>
    <lineage>
        <taxon>Eukaryota</taxon>
        <taxon>Fungi</taxon>
        <taxon>Dikarya</taxon>
        <taxon>Ascomycota</taxon>
        <taxon>Pezizomycotina</taxon>
        <taxon>Dothideomycetes</taxon>
        <taxon>Dothideomycetidae</taxon>
        <taxon>Mycosphaerellales</taxon>
        <taxon>Mycosphaerellaceae</taxon>
        <taxon>Septoria</taxon>
    </lineage>
</organism>